<dbReference type="Proteomes" id="UP000322667">
    <property type="component" value="Chromosome A03"/>
</dbReference>
<sequence>MYAIFGAAGKMVEQAIEQIIAFYCRGAYFGFLFRCFGFSGG</sequence>
<keyword evidence="2" id="KW-1185">Reference proteome</keyword>
<proteinExistence type="predicted"/>
<evidence type="ECO:0000313" key="1">
    <source>
        <dbReference type="EMBL" id="TYI36293.1"/>
    </source>
</evidence>
<evidence type="ECO:0000313" key="2">
    <source>
        <dbReference type="Proteomes" id="UP000322667"/>
    </source>
</evidence>
<name>A0A5D2R7K6_GOSTO</name>
<dbReference type="EMBL" id="CM017612">
    <property type="protein sequence ID" value="TYI36293.1"/>
    <property type="molecule type" value="Genomic_DNA"/>
</dbReference>
<protein>
    <submittedName>
        <fullName evidence="1">Uncharacterized protein</fullName>
    </submittedName>
</protein>
<dbReference type="AlphaFoldDB" id="A0A5D2R7K6"/>
<reference evidence="1 2" key="1">
    <citation type="submission" date="2019-07" db="EMBL/GenBank/DDBJ databases">
        <title>WGS assembly of Gossypium tomentosum.</title>
        <authorList>
            <person name="Chen Z.J."/>
            <person name="Sreedasyam A."/>
            <person name="Ando A."/>
            <person name="Song Q."/>
            <person name="De L."/>
            <person name="Hulse-Kemp A."/>
            <person name="Ding M."/>
            <person name="Ye W."/>
            <person name="Kirkbride R."/>
            <person name="Jenkins J."/>
            <person name="Plott C."/>
            <person name="Lovell J."/>
            <person name="Lin Y.-M."/>
            <person name="Vaughn R."/>
            <person name="Liu B."/>
            <person name="Li W."/>
            <person name="Simpson S."/>
            <person name="Scheffler B."/>
            <person name="Saski C."/>
            <person name="Grover C."/>
            <person name="Hu G."/>
            <person name="Conover J."/>
            <person name="Carlson J."/>
            <person name="Shu S."/>
            <person name="Boston L."/>
            <person name="Williams M."/>
            <person name="Peterson D."/>
            <person name="Mcgee K."/>
            <person name="Jones D."/>
            <person name="Wendel J."/>
            <person name="Stelly D."/>
            <person name="Grimwood J."/>
            <person name="Schmutz J."/>
        </authorList>
    </citation>
    <scope>NUCLEOTIDE SEQUENCE [LARGE SCALE GENOMIC DNA]</scope>
    <source>
        <strain evidence="1">7179.01</strain>
    </source>
</reference>
<organism evidence="1 2">
    <name type="scientific">Gossypium tomentosum</name>
    <name type="common">Hawaiian cotton</name>
    <name type="synonym">Gossypium sandvicense</name>
    <dbReference type="NCBI Taxonomy" id="34277"/>
    <lineage>
        <taxon>Eukaryota</taxon>
        <taxon>Viridiplantae</taxon>
        <taxon>Streptophyta</taxon>
        <taxon>Embryophyta</taxon>
        <taxon>Tracheophyta</taxon>
        <taxon>Spermatophyta</taxon>
        <taxon>Magnoliopsida</taxon>
        <taxon>eudicotyledons</taxon>
        <taxon>Gunneridae</taxon>
        <taxon>Pentapetalae</taxon>
        <taxon>rosids</taxon>
        <taxon>malvids</taxon>
        <taxon>Malvales</taxon>
        <taxon>Malvaceae</taxon>
        <taxon>Malvoideae</taxon>
        <taxon>Gossypium</taxon>
    </lineage>
</organism>
<gene>
    <name evidence="1" type="ORF">ES332_A03G131200v1</name>
</gene>
<accession>A0A5D2R7K6</accession>